<gene>
    <name evidence="1" type="ORF">ALC53_01448</name>
</gene>
<dbReference type="Proteomes" id="UP000078540">
    <property type="component" value="Unassembled WGS sequence"/>
</dbReference>
<name>A0A195BV70_9HYME</name>
<protein>
    <submittedName>
        <fullName evidence="1">Uncharacterized protein</fullName>
    </submittedName>
</protein>
<keyword evidence="2" id="KW-1185">Reference proteome</keyword>
<evidence type="ECO:0000313" key="1">
    <source>
        <dbReference type="EMBL" id="KYM91380.1"/>
    </source>
</evidence>
<organism evidence="1 2">
    <name type="scientific">Atta colombica</name>
    <dbReference type="NCBI Taxonomy" id="520822"/>
    <lineage>
        <taxon>Eukaryota</taxon>
        <taxon>Metazoa</taxon>
        <taxon>Ecdysozoa</taxon>
        <taxon>Arthropoda</taxon>
        <taxon>Hexapoda</taxon>
        <taxon>Insecta</taxon>
        <taxon>Pterygota</taxon>
        <taxon>Neoptera</taxon>
        <taxon>Endopterygota</taxon>
        <taxon>Hymenoptera</taxon>
        <taxon>Apocrita</taxon>
        <taxon>Aculeata</taxon>
        <taxon>Formicoidea</taxon>
        <taxon>Formicidae</taxon>
        <taxon>Myrmicinae</taxon>
        <taxon>Atta</taxon>
    </lineage>
</organism>
<sequence>MPLWEVLVLHKLQPAMLLGRKMVMDFVNTSKTPATIRLLFTDLLHLNHPFCVQFLYGEIELVRMRVCINGKIID</sequence>
<proteinExistence type="predicted"/>
<reference evidence="1 2" key="1">
    <citation type="submission" date="2015-09" db="EMBL/GenBank/DDBJ databases">
        <title>Atta colombica WGS genome.</title>
        <authorList>
            <person name="Nygaard S."/>
            <person name="Hu H."/>
            <person name="Boomsma J."/>
            <person name="Zhang G."/>
        </authorList>
    </citation>
    <scope>NUCLEOTIDE SEQUENCE [LARGE SCALE GENOMIC DNA]</scope>
    <source>
        <strain evidence="1">Treedump-2</strain>
        <tissue evidence="1">Whole body</tissue>
    </source>
</reference>
<dbReference type="EMBL" id="KQ976407">
    <property type="protein sequence ID" value="KYM91380.1"/>
    <property type="molecule type" value="Genomic_DNA"/>
</dbReference>
<accession>A0A195BV70</accession>
<dbReference type="AlphaFoldDB" id="A0A195BV70"/>
<evidence type="ECO:0000313" key="2">
    <source>
        <dbReference type="Proteomes" id="UP000078540"/>
    </source>
</evidence>